<name>A0A9D2WR68_9FIRM</name>
<comment type="caution">
    <text evidence="10">The sequence shown here is derived from an EMBL/GenBank/DDBJ whole genome shotgun (WGS) entry which is preliminary data.</text>
</comment>
<feature type="transmembrane region" description="Helical" evidence="7">
    <location>
        <begin position="170"/>
        <end position="190"/>
    </location>
</feature>
<evidence type="ECO:0000256" key="4">
    <source>
        <dbReference type="ARBA" id="ARBA00022692"/>
    </source>
</evidence>
<evidence type="ECO:0000313" key="11">
    <source>
        <dbReference type="Proteomes" id="UP000798488"/>
    </source>
</evidence>
<feature type="domain" description="Tyrosine-protein kinase G-rich" evidence="9">
    <location>
        <begin position="142"/>
        <end position="192"/>
    </location>
</feature>
<sequence length="229" mass="25390">MRAQGFLKALNELKFAVVLVPVLAIIFSAVMSFFVLTPVYRSSTTLMVFKQPTAAEPYEVRIGAITLNQKLVKTYSELAQSTVVYEEVIKQNNLNMTVEELISKITVEVLGETELLRISANSTNPTLSAMLANEIARILLEKVAEFMVLDNIQIINTASPPNKPVWPNHTLNMILAGVIGLLLVVGVALLRTNIRNSRENNDSELIMQAANQGEEFHLKSEIDLDGHKN</sequence>
<dbReference type="InterPro" id="IPR032807">
    <property type="entry name" value="GNVR"/>
</dbReference>
<reference evidence="10" key="1">
    <citation type="submission" date="2016-02" db="EMBL/GenBank/DDBJ databases">
        <title>Draft Genome Sequence of Sporotomaculum syntrophicum Strain FB, a Syntrophic Benzoate Degrader.</title>
        <authorList>
            <person name="Nobu M.K."/>
            <person name="Narihiro T."/>
            <person name="Qiu Y.-L."/>
            <person name="Ohashi A."/>
            <person name="Liu W.-T."/>
            <person name="Yuji S."/>
        </authorList>
    </citation>
    <scope>NUCLEOTIDE SEQUENCE</scope>
    <source>
        <strain evidence="10">FB</strain>
    </source>
</reference>
<dbReference type="AlphaFoldDB" id="A0A9D2WR68"/>
<keyword evidence="11" id="KW-1185">Reference proteome</keyword>
<dbReference type="GO" id="GO:0004713">
    <property type="term" value="F:protein tyrosine kinase activity"/>
    <property type="evidence" value="ECO:0007669"/>
    <property type="project" value="TreeGrafter"/>
</dbReference>
<accession>A0A9D2WR68</accession>
<evidence type="ECO:0000256" key="6">
    <source>
        <dbReference type="ARBA" id="ARBA00023136"/>
    </source>
</evidence>
<evidence type="ECO:0000256" key="5">
    <source>
        <dbReference type="ARBA" id="ARBA00022989"/>
    </source>
</evidence>
<evidence type="ECO:0000256" key="2">
    <source>
        <dbReference type="ARBA" id="ARBA00006683"/>
    </source>
</evidence>
<evidence type="ECO:0000256" key="3">
    <source>
        <dbReference type="ARBA" id="ARBA00022475"/>
    </source>
</evidence>
<dbReference type="Pfam" id="PF02706">
    <property type="entry name" value="Wzz"/>
    <property type="match status" value="1"/>
</dbReference>
<evidence type="ECO:0000259" key="8">
    <source>
        <dbReference type="Pfam" id="PF02706"/>
    </source>
</evidence>
<dbReference type="EMBL" id="LSRS01000002">
    <property type="protein sequence ID" value="KAF1085944.1"/>
    <property type="molecule type" value="Genomic_DNA"/>
</dbReference>
<dbReference type="OrthoDB" id="2360475at2"/>
<feature type="domain" description="Polysaccharide chain length determinant N-terminal" evidence="8">
    <location>
        <begin position="7"/>
        <end position="91"/>
    </location>
</feature>
<dbReference type="Proteomes" id="UP000798488">
    <property type="component" value="Unassembled WGS sequence"/>
</dbReference>
<protein>
    <submittedName>
        <fullName evidence="10">Capsular polysaccharide type 8 biosynthesis protein cap8A</fullName>
    </submittedName>
</protein>
<feature type="transmembrane region" description="Helical" evidence="7">
    <location>
        <begin position="12"/>
        <end position="36"/>
    </location>
</feature>
<keyword evidence="6 7" id="KW-0472">Membrane</keyword>
<evidence type="ECO:0000313" key="10">
    <source>
        <dbReference type="EMBL" id="KAF1085944.1"/>
    </source>
</evidence>
<evidence type="ECO:0000256" key="1">
    <source>
        <dbReference type="ARBA" id="ARBA00004651"/>
    </source>
</evidence>
<comment type="subcellular location">
    <subcellularLocation>
        <location evidence="1">Cell membrane</location>
        <topology evidence="1">Multi-pass membrane protein</topology>
    </subcellularLocation>
</comment>
<dbReference type="InterPro" id="IPR050445">
    <property type="entry name" value="Bact_polysacc_biosynth/exp"/>
</dbReference>
<keyword evidence="3" id="KW-1003">Cell membrane</keyword>
<comment type="similarity">
    <text evidence="2">Belongs to the CpsC/CapA family.</text>
</comment>
<dbReference type="GO" id="GO:0005886">
    <property type="term" value="C:plasma membrane"/>
    <property type="evidence" value="ECO:0007669"/>
    <property type="project" value="UniProtKB-SubCell"/>
</dbReference>
<evidence type="ECO:0000256" key="7">
    <source>
        <dbReference type="SAM" id="Phobius"/>
    </source>
</evidence>
<dbReference type="RefSeq" id="WP_161821098.1">
    <property type="nucleotide sequence ID" value="NZ_LSRS01000002.1"/>
</dbReference>
<proteinExistence type="inferred from homology"/>
<organism evidence="10 11">
    <name type="scientific">Sporotomaculum syntrophicum</name>
    <dbReference type="NCBI Taxonomy" id="182264"/>
    <lineage>
        <taxon>Bacteria</taxon>
        <taxon>Bacillati</taxon>
        <taxon>Bacillota</taxon>
        <taxon>Clostridia</taxon>
        <taxon>Eubacteriales</taxon>
        <taxon>Desulfallaceae</taxon>
        <taxon>Sporotomaculum</taxon>
    </lineage>
</organism>
<dbReference type="PANTHER" id="PTHR32309">
    <property type="entry name" value="TYROSINE-PROTEIN KINASE"/>
    <property type="match status" value="1"/>
</dbReference>
<keyword evidence="5 7" id="KW-1133">Transmembrane helix</keyword>
<dbReference type="Pfam" id="PF13807">
    <property type="entry name" value="GNVR"/>
    <property type="match status" value="1"/>
</dbReference>
<gene>
    <name evidence="10" type="primary">cap8A</name>
    <name evidence="10" type="ORF">SPSYN_00681</name>
</gene>
<dbReference type="InterPro" id="IPR003856">
    <property type="entry name" value="LPS_length_determ_N"/>
</dbReference>
<dbReference type="PANTHER" id="PTHR32309:SF13">
    <property type="entry name" value="FERRIC ENTEROBACTIN TRANSPORT PROTEIN FEPE"/>
    <property type="match status" value="1"/>
</dbReference>
<keyword evidence="4 7" id="KW-0812">Transmembrane</keyword>
<evidence type="ECO:0000259" key="9">
    <source>
        <dbReference type="Pfam" id="PF13807"/>
    </source>
</evidence>